<dbReference type="EMBL" id="JADBEB010000001">
    <property type="protein sequence ID" value="MBE1485132.1"/>
    <property type="molecule type" value="Genomic_DNA"/>
</dbReference>
<accession>A0A927QW53</accession>
<proteinExistence type="predicted"/>
<reference evidence="1" key="1">
    <citation type="submission" date="2020-10" db="EMBL/GenBank/DDBJ databases">
        <title>Sequencing the genomes of 1000 actinobacteria strains.</title>
        <authorList>
            <person name="Klenk H.-P."/>
        </authorList>
    </citation>
    <scope>NUCLEOTIDE SEQUENCE</scope>
    <source>
        <strain evidence="1">DSM 46832</strain>
    </source>
</reference>
<sequence>MPKLFGTGVVGSGWAYPAGTDHRRCRDNYFE</sequence>
<dbReference type="Proteomes" id="UP000649753">
    <property type="component" value="Unassembled WGS sequence"/>
</dbReference>
<comment type="caution">
    <text evidence="1">The sequence shown here is derived from an EMBL/GenBank/DDBJ whole genome shotgun (WGS) entry which is preliminary data.</text>
</comment>
<gene>
    <name evidence="1" type="ORF">H4W31_000770</name>
</gene>
<protein>
    <submittedName>
        <fullName evidence="1">Uncharacterized protein</fullName>
    </submittedName>
</protein>
<name>A0A927QW53_9ACTN</name>
<evidence type="ECO:0000313" key="2">
    <source>
        <dbReference type="Proteomes" id="UP000649753"/>
    </source>
</evidence>
<dbReference type="AlphaFoldDB" id="A0A927QW53"/>
<keyword evidence="2" id="KW-1185">Reference proteome</keyword>
<evidence type="ECO:0000313" key="1">
    <source>
        <dbReference type="EMBL" id="MBE1485132.1"/>
    </source>
</evidence>
<organism evidence="1 2">
    <name type="scientific">Plantactinospora soyae</name>
    <dbReference type="NCBI Taxonomy" id="1544732"/>
    <lineage>
        <taxon>Bacteria</taxon>
        <taxon>Bacillati</taxon>
        <taxon>Actinomycetota</taxon>
        <taxon>Actinomycetes</taxon>
        <taxon>Micromonosporales</taxon>
        <taxon>Micromonosporaceae</taxon>
        <taxon>Plantactinospora</taxon>
    </lineage>
</organism>